<comment type="caution">
    <text evidence="2">The sequence shown here is derived from an EMBL/GenBank/DDBJ whole genome shotgun (WGS) entry which is preliminary data.</text>
</comment>
<dbReference type="AlphaFoldDB" id="A0A9N9K0L3"/>
<feature type="non-terminal residue" evidence="2">
    <location>
        <position position="316"/>
    </location>
</feature>
<gene>
    <name evidence="2" type="ORF">DERYTH_LOCUS23660</name>
</gene>
<feature type="non-terminal residue" evidence="2">
    <location>
        <position position="1"/>
    </location>
</feature>
<reference evidence="2" key="1">
    <citation type="submission" date="2021-06" db="EMBL/GenBank/DDBJ databases">
        <authorList>
            <person name="Kallberg Y."/>
            <person name="Tangrot J."/>
            <person name="Rosling A."/>
        </authorList>
    </citation>
    <scope>NUCLEOTIDE SEQUENCE</scope>
    <source>
        <strain evidence="2">MA453B</strain>
    </source>
</reference>
<proteinExistence type="predicted"/>
<keyword evidence="1" id="KW-1133">Transmembrane helix</keyword>
<keyword evidence="1" id="KW-0812">Transmembrane</keyword>
<dbReference type="Proteomes" id="UP000789405">
    <property type="component" value="Unassembled WGS sequence"/>
</dbReference>
<keyword evidence="3" id="KW-1185">Reference proteome</keyword>
<protein>
    <submittedName>
        <fullName evidence="2">24717_t:CDS:1</fullName>
    </submittedName>
</protein>
<organism evidence="2 3">
    <name type="scientific">Dentiscutata erythropus</name>
    <dbReference type="NCBI Taxonomy" id="1348616"/>
    <lineage>
        <taxon>Eukaryota</taxon>
        <taxon>Fungi</taxon>
        <taxon>Fungi incertae sedis</taxon>
        <taxon>Mucoromycota</taxon>
        <taxon>Glomeromycotina</taxon>
        <taxon>Glomeromycetes</taxon>
        <taxon>Diversisporales</taxon>
        <taxon>Gigasporaceae</taxon>
        <taxon>Dentiscutata</taxon>
    </lineage>
</organism>
<sequence>RIPEREKRAEFGVITQEFKALNISHSLTSDEEMEIQNTSLKDDFNGIMKDFTKDQDNKNLDVPIINQDLNLESDDGSETIFTSSDQADMKLSDDKVQLDEIIPQPNDEDSENSRLNCGRALSISTVHQNWAKSEGPFSDTELDETRKPEKPIERRMHKISPLSDTELEYEPTKPEKSNNEWSWRWGALPVRTSEKIEHWQEGTGDKEWKDLKDQEDFGFGRDEFSENPQLLNDKSLVFKYDNRFHNEFKSIFNDFQFSQLFINVIFMIIRYFTGPAILPLITSLLVFKKPLPEKENVSSQDTNKSTKFYAKTLRLT</sequence>
<dbReference type="EMBL" id="CAJVPY010036830">
    <property type="protein sequence ID" value="CAG8802365.1"/>
    <property type="molecule type" value="Genomic_DNA"/>
</dbReference>
<dbReference type="OrthoDB" id="4567at2759"/>
<accession>A0A9N9K0L3</accession>
<name>A0A9N9K0L3_9GLOM</name>
<keyword evidence="1" id="KW-0472">Membrane</keyword>
<evidence type="ECO:0000313" key="2">
    <source>
        <dbReference type="EMBL" id="CAG8802365.1"/>
    </source>
</evidence>
<feature type="transmembrane region" description="Helical" evidence="1">
    <location>
        <begin position="260"/>
        <end position="287"/>
    </location>
</feature>
<evidence type="ECO:0000313" key="3">
    <source>
        <dbReference type="Proteomes" id="UP000789405"/>
    </source>
</evidence>
<evidence type="ECO:0000256" key="1">
    <source>
        <dbReference type="SAM" id="Phobius"/>
    </source>
</evidence>